<dbReference type="RefSeq" id="WP_075728207.1">
    <property type="nucleotide sequence ID" value="NZ_LTDM01000064.1"/>
</dbReference>
<dbReference type="GO" id="GO:0004750">
    <property type="term" value="F:D-ribulose-phosphate 3-epimerase activity"/>
    <property type="evidence" value="ECO:0007669"/>
    <property type="project" value="UniProtKB-UniRule"/>
</dbReference>
<evidence type="ECO:0000256" key="12">
    <source>
        <dbReference type="PIRSR" id="PIRSR001461-1"/>
    </source>
</evidence>
<dbReference type="Gene3D" id="3.20.20.70">
    <property type="entry name" value="Aldolase class I"/>
    <property type="match status" value="1"/>
</dbReference>
<evidence type="ECO:0000256" key="9">
    <source>
        <dbReference type="ARBA" id="ARBA00023235"/>
    </source>
</evidence>
<feature type="binding site" evidence="10 13">
    <location>
        <position position="32"/>
    </location>
    <ligand>
        <name>a divalent metal cation</name>
        <dbReference type="ChEBI" id="CHEBI:60240"/>
    </ligand>
</feature>
<feature type="binding site" evidence="10 14">
    <location>
        <begin position="141"/>
        <end position="144"/>
    </location>
    <ligand>
        <name>substrate</name>
    </ligand>
</feature>
<dbReference type="GO" id="GO:0005737">
    <property type="term" value="C:cytoplasm"/>
    <property type="evidence" value="ECO:0007669"/>
    <property type="project" value="UniProtKB-ARBA"/>
</dbReference>
<dbReference type="CDD" id="cd00429">
    <property type="entry name" value="RPE"/>
    <property type="match status" value="1"/>
</dbReference>
<dbReference type="EC" id="5.1.3.1" evidence="7 10"/>
<evidence type="ECO:0000256" key="10">
    <source>
        <dbReference type="HAMAP-Rule" id="MF_02227"/>
    </source>
</evidence>
<sequence>MAKLSPSLLSANFAELKSEIEKLEKGGADYLHLDVMDGNYVPNISFGTPIIKSIKKITTLPLDVHLMIDKPERYIKDFVDAGADIITVHGEATIHLHRVIQLIKSFGVKAGVSLNPSTNLNSLEYVIDDLDLILIMSVNPGFGGQSFIPAIKNKIKLTRELIDEKSLNIILEVDGGVKLDNVKEIVDLGADLIVVGSDIFKDSNLELRTSQFKTIISN</sequence>
<dbReference type="GO" id="GO:0006098">
    <property type="term" value="P:pentose-phosphate shunt"/>
    <property type="evidence" value="ECO:0007669"/>
    <property type="project" value="UniProtKB-UniRule"/>
</dbReference>
<dbReference type="PIRSF" id="PIRSF001461">
    <property type="entry name" value="RPE"/>
    <property type="match status" value="1"/>
</dbReference>
<protein>
    <recommendedName>
        <fullName evidence="7 10">Ribulose-phosphate 3-epimerase</fullName>
        <ecNumber evidence="7 10">5.1.3.1</ecNumber>
    </recommendedName>
</protein>
<dbReference type="Pfam" id="PF00834">
    <property type="entry name" value="Ribul_P_3_epim"/>
    <property type="match status" value="1"/>
</dbReference>
<evidence type="ECO:0000313" key="16">
    <source>
        <dbReference type="Proteomes" id="UP000186112"/>
    </source>
</evidence>
<comment type="pathway">
    <text evidence="10">Carbohydrate degradation.</text>
</comment>
<feature type="binding site" evidence="10 14">
    <location>
        <position position="65"/>
    </location>
    <ligand>
        <name>substrate</name>
    </ligand>
</feature>
<evidence type="ECO:0000256" key="2">
    <source>
        <dbReference type="ARBA" id="ARBA00001936"/>
    </source>
</evidence>
<dbReference type="PANTHER" id="PTHR11749">
    <property type="entry name" value="RIBULOSE-5-PHOSPHATE-3-EPIMERASE"/>
    <property type="match status" value="1"/>
</dbReference>
<dbReference type="FunFam" id="3.20.20.70:FF:000004">
    <property type="entry name" value="Ribulose-phosphate 3-epimerase"/>
    <property type="match status" value="1"/>
</dbReference>
<keyword evidence="13" id="KW-0862">Zinc</keyword>
<feature type="active site" description="Proton donor" evidence="10 12">
    <location>
        <position position="174"/>
    </location>
</feature>
<comment type="cofactor">
    <cofactor evidence="2">
        <name>Mn(2+)</name>
        <dbReference type="ChEBI" id="CHEBI:29035"/>
    </cofactor>
</comment>
<organism evidence="15 16">
    <name type="scientific">Tissierella creatinophila DSM 6911</name>
    <dbReference type="NCBI Taxonomy" id="1123403"/>
    <lineage>
        <taxon>Bacteria</taxon>
        <taxon>Bacillati</taxon>
        <taxon>Bacillota</taxon>
        <taxon>Tissierellia</taxon>
        <taxon>Tissierellales</taxon>
        <taxon>Tissierellaceae</taxon>
        <taxon>Tissierella</taxon>
    </lineage>
</organism>
<evidence type="ECO:0000256" key="13">
    <source>
        <dbReference type="PIRSR" id="PIRSR001461-2"/>
    </source>
</evidence>
<keyword evidence="9 10" id="KW-0413">Isomerase</keyword>
<dbReference type="OrthoDB" id="1645589at2"/>
<feature type="binding site" evidence="10">
    <location>
        <begin position="174"/>
        <end position="176"/>
    </location>
    <ligand>
        <name>substrate</name>
    </ligand>
</feature>
<keyword evidence="13" id="KW-0464">Manganese</keyword>
<dbReference type="HAMAP" id="MF_02227">
    <property type="entry name" value="RPE"/>
    <property type="match status" value="1"/>
</dbReference>
<evidence type="ECO:0000256" key="7">
    <source>
        <dbReference type="ARBA" id="ARBA00013188"/>
    </source>
</evidence>
<comment type="cofactor">
    <cofactor evidence="5">
        <name>Fe(2+)</name>
        <dbReference type="ChEBI" id="CHEBI:29033"/>
    </cofactor>
</comment>
<evidence type="ECO:0000256" key="6">
    <source>
        <dbReference type="ARBA" id="ARBA00009541"/>
    </source>
</evidence>
<dbReference type="GO" id="GO:0046872">
    <property type="term" value="F:metal ion binding"/>
    <property type="evidence" value="ECO:0007669"/>
    <property type="project" value="UniProtKB-UniRule"/>
</dbReference>
<keyword evidence="16" id="KW-1185">Reference proteome</keyword>
<proteinExistence type="inferred from homology"/>
<name>A0A1U7M362_TISCR</name>
<dbReference type="AlphaFoldDB" id="A0A1U7M362"/>
<comment type="function">
    <text evidence="10">Catalyzes the reversible epimerization of D-ribulose 5-phosphate to D-xylulose 5-phosphate.</text>
</comment>
<comment type="similarity">
    <text evidence="6 10 11">Belongs to the ribulose-phosphate 3-epimerase family.</text>
</comment>
<comment type="cofactor">
    <cofactor evidence="10 13">
        <name>a divalent metal cation</name>
        <dbReference type="ChEBI" id="CHEBI:60240"/>
    </cofactor>
    <text evidence="10 13">Binds 1 divalent metal cation per subunit.</text>
</comment>
<dbReference type="InterPro" id="IPR000056">
    <property type="entry name" value="Ribul_P_3_epim-like"/>
</dbReference>
<dbReference type="InterPro" id="IPR011060">
    <property type="entry name" value="RibuloseP-bd_barrel"/>
</dbReference>
<accession>A0A1U7M362</accession>
<dbReference type="EMBL" id="LTDM01000064">
    <property type="protein sequence ID" value="OLS01715.1"/>
    <property type="molecule type" value="Genomic_DNA"/>
</dbReference>
<feature type="binding site" evidence="10 13">
    <location>
        <position position="174"/>
    </location>
    <ligand>
        <name>a divalent metal cation</name>
        <dbReference type="ChEBI" id="CHEBI:60240"/>
    </ligand>
</feature>
<keyword evidence="8 10" id="KW-0479">Metal-binding</keyword>
<feature type="binding site" evidence="10 13">
    <location>
        <position position="34"/>
    </location>
    <ligand>
        <name>a divalent metal cation</name>
        <dbReference type="ChEBI" id="CHEBI:60240"/>
    </ligand>
</feature>
<dbReference type="InterPro" id="IPR013785">
    <property type="entry name" value="Aldolase_TIM"/>
</dbReference>
<gene>
    <name evidence="10 15" type="primary">rpe</name>
    <name evidence="15" type="ORF">TICRE_23150</name>
</gene>
<comment type="cofactor">
    <cofactor evidence="3">
        <name>Co(2+)</name>
        <dbReference type="ChEBI" id="CHEBI:48828"/>
    </cofactor>
</comment>
<evidence type="ECO:0000256" key="14">
    <source>
        <dbReference type="PIRSR" id="PIRSR001461-3"/>
    </source>
</evidence>
<comment type="catalytic activity">
    <reaction evidence="1 10 11">
        <text>D-ribulose 5-phosphate = D-xylulose 5-phosphate</text>
        <dbReference type="Rhea" id="RHEA:13677"/>
        <dbReference type="ChEBI" id="CHEBI:57737"/>
        <dbReference type="ChEBI" id="CHEBI:58121"/>
        <dbReference type="EC" id="5.1.3.1"/>
    </reaction>
</comment>
<comment type="cofactor">
    <cofactor evidence="4">
        <name>Zn(2+)</name>
        <dbReference type="ChEBI" id="CHEBI:29105"/>
    </cofactor>
</comment>
<evidence type="ECO:0000313" key="15">
    <source>
        <dbReference type="EMBL" id="OLS01715.1"/>
    </source>
</evidence>
<feature type="binding site" evidence="10 13">
    <location>
        <position position="65"/>
    </location>
    <ligand>
        <name>a divalent metal cation</name>
        <dbReference type="ChEBI" id="CHEBI:60240"/>
    </ligand>
</feature>
<dbReference type="PROSITE" id="PS01085">
    <property type="entry name" value="RIBUL_P_3_EPIMER_1"/>
    <property type="match status" value="1"/>
</dbReference>
<feature type="active site" description="Proton acceptor" evidence="10 12">
    <location>
        <position position="34"/>
    </location>
</feature>
<feature type="binding site" evidence="10 14">
    <location>
        <position position="7"/>
    </location>
    <ligand>
        <name>substrate</name>
    </ligand>
</feature>
<dbReference type="PROSITE" id="PS01086">
    <property type="entry name" value="RIBUL_P_3_EPIMER_2"/>
    <property type="match status" value="1"/>
</dbReference>
<evidence type="ECO:0000256" key="4">
    <source>
        <dbReference type="ARBA" id="ARBA00001947"/>
    </source>
</evidence>
<evidence type="ECO:0000256" key="3">
    <source>
        <dbReference type="ARBA" id="ARBA00001941"/>
    </source>
</evidence>
<evidence type="ECO:0000256" key="5">
    <source>
        <dbReference type="ARBA" id="ARBA00001954"/>
    </source>
</evidence>
<feature type="binding site" evidence="14">
    <location>
        <position position="176"/>
    </location>
    <ligand>
        <name>substrate</name>
    </ligand>
</feature>
<dbReference type="InterPro" id="IPR026019">
    <property type="entry name" value="Ribul_P_3_epim"/>
</dbReference>
<reference evidence="15 16" key="1">
    <citation type="submission" date="2016-02" db="EMBL/GenBank/DDBJ databases">
        <title>Genome sequence of Tissierella creatinophila DSM 6911.</title>
        <authorList>
            <person name="Poehlein A."/>
            <person name="Daniel R."/>
        </authorList>
    </citation>
    <scope>NUCLEOTIDE SEQUENCE [LARGE SCALE GENOMIC DNA]</scope>
    <source>
        <strain evidence="15 16">DSM 6911</strain>
    </source>
</reference>
<keyword evidence="10 11" id="KW-0119">Carbohydrate metabolism</keyword>
<dbReference type="Proteomes" id="UP000186112">
    <property type="component" value="Unassembled WGS sequence"/>
</dbReference>
<dbReference type="NCBIfam" id="TIGR01163">
    <property type="entry name" value="rpe"/>
    <property type="match status" value="1"/>
</dbReference>
<dbReference type="NCBIfam" id="NF004076">
    <property type="entry name" value="PRK05581.1-4"/>
    <property type="match status" value="1"/>
</dbReference>
<evidence type="ECO:0000256" key="1">
    <source>
        <dbReference type="ARBA" id="ARBA00001782"/>
    </source>
</evidence>
<dbReference type="SUPFAM" id="SSF51366">
    <property type="entry name" value="Ribulose-phoshate binding barrel"/>
    <property type="match status" value="1"/>
</dbReference>
<comment type="caution">
    <text evidence="15">The sequence shown here is derived from an EMBL/GenBank/DDBJ whole genome shotgun (WGS) entry which is preliminary data.</text>
</comment>
<keyword evidence="13" id="KW-0170">Cobalt</keyword>
<evidence type="ECO:0000256" key="11">
    <source>
        <dbReference type="PIRNR" id="PIRNR001461"/>
    </source>
</evidence>
<feature type="binding site" evidence="10 14">
    <location>
        <begin position="196"/>
        <end position="197"/>
    </location>
    <ligand>
        <name>substrate</name>
    </ligand>
</feature>
<evidence type="ECO:0000256" key="8">
    <source>
        <dbReference type="ARBA" id="ARBA00022723"/>
    </source>
</evidence>
<dbReference type="GO" id="GO:0019323">
    <property type="term" value="P:pentose catabolic process"/>
    <property type="evidence" value="ECO:0007669"/>
    <property type="project" value="UniProtKB-UniRule"/>
</dbReference>